<organism evidence="5 6">
    <name type="scientific">Cyanobacterium stanieri (strain ATCC 29140 / PCC 7202)</name>
    <dbReference type="NCBI Taxonomy" id="292563"/>
    <lineage>
        <taxon>Bacteria</taxon>
        <taxon>Bacillati</taxon>
        <taxon>Cyanobacteriota</taxon>
        <taxon>Cyanophyceae</taxon>
        <taxon>Oscillatoriophycideae</taxon>
        <taxon>Chroococcales</taxon>
        <taxon>Geminocystaceae</taxon>
        <taxon>Cyanobacterium</taxon>
    </lineage>
</organism>
<keyword evidence="2 3" id="KW-0378">Hydrolase</keyword>
<dbReference type="BioCyc" id="CSTA292563:G1353-632-MONOMER"/>
<dbReference type="HAMAP" id="MF_02048">
    <property type="entry name" value="Deacylase_DTD3"/>
    <property type="match status" value="1"/>
</dbReference>
<dbReference type="Pfam" id="PF01026">
    <property type="entry name" value="TatD_DNase"/>
    <property type="match status" value="1"/>
</dbReference>
<comment type="cofactor">
    <cofactor evidence="3">
        <name>a divalent metal cation</name>
        <dbReference type="ChEBI" id="CHEBI:60240"/>
    </cofactor>
    <text evidence="3">Binds 2 divalent metal cations per subunit.</text>
</comment>
<dbReference type="GO" id="GO:0051500">
    <property type="term" value="F:D-tyrosyl-tRNA(Tyr) deacylase activity"/>
    <property type="evidence" value="ECO:0007669"/>
    <property type="project" value="RHEA"/>
</dbReference>
<dbReference type="PANTHER" id="PTHR46124">
    <property type="entry name" value="D-AMINOACYL-TRNA DEACYLASE"/>
    <property type="match status" value="1"/>
</dbReference>
<evidence type="ECO:0000256" key="4">
    <source>
        <dbReference type="PIRSR" id="PIRSR005902-1"/>
    </source>
</evidence>
<dbReference type="eggNOG" id="COG0084">
    <property type="taxonomic scope" value="Bacteria"/>
</dbReference>
<sequence length="258" mass="29518">MQLVDTHVHVNFDRYQGDLEEVSSRWRENGVSKLVHSCVHPDEFETIKELSLQFPELYCAVGLHPLDTRRWEGETTVQKILNFAQSHTKVVAIGEMGLDFYKDDNNELQKEVCWRQLEIAHQLDKPVIIHCRDAATAMVELLKEFFDTKGKVNGVMHCWTGNPEETQWFLDLGMYISFSGVITFKNAHSVHESAKIVPSDRLLVETDCPFLAPTPYRGKRNEPAYVLHVAEKLAELRNEPLEAIASTTTANAHKLFKL</sequence>
<evidence type="ECO:0000256" key="1">
    <source>
        <dbReference type="ARBA" id="ARBA00022723"/>
    </source>
</evidence>
<dbReference type="AlphaFoldDB" id="K9YKH4"/>
<gene>
    <name evidence="3" type="primary">dtd3</name>
    <name evidence="5" type="ordered locus">Cyast_0627</name>
</gene>
<feature type="binding site" evidence="3 4">
    <location>
        <position position="95"/>
    </location>
    <ligand>
        <name>a divalent metal cation</name>
        <dbReference type="ChEBI" id="CHEBI:60240"/>
        <label>1</label>
    </ligand>
</feature>
<feature type="binding site" evidence="3 4">
    <location>
        <position position="9"/>
    </location>
    <ligand>
        <name>a divalent metal cation</name>
        <dbReference type="ChEBI" id="CHEBI:60240"/>
        <label>1</label>
    </ligand>
</feature>
<dbReference type="STRING" id="292563.Cyast_0627"/>
<dbReference type="NCBIfam" id="TIGR00010">
    <property type="entry name" value="YchF/TatD family DNA exonuclease"/>
    <property type="match status" value="1"/>
</dbReference>
<comment type="catalytic activity">
    <reaction evidence="3">
        <text>D-tyrosyl-tRNA(Tyr) + H2O = D-tyrosine + tRNA(Tyr)</text>
        <dbReference type="Rhea" id="RHEA:25347"/>
        <dbReference type="Rhea" id="RHEA-COMP:9707"/>
        <dbReference type="Rhea" id="RHEA-COMP:9872"/>
        <dbReference type="ChEBI" id="CHEBI:15377"/>
        <dbReference type="ChEBI" id="CHEBI:58570"/>
        <dbReference type="ChEBI" id="CHEBI:78442"/>
        <dbReference type="ChEBI" id="CHEBI:78723"/>
    </reaction>
</comment>
<protein>
    <recommendedName>
        <fullName evidence="3">D-aminoacyl-tRNA deacylase</fullName>
        <ecNumber evidence="3">3.1.1.96</ecNumber>
    </recommendedName>
</protein>
<dbReference type="Proteomes" id="UP000010483">
    <property type="component" value="Chromosome"/>
</dbReference>
<dbReference type="InterPro" id="IPR001130">
    <property type="entry name" value="TatD-like"/>
</dbReference>
<dbReference type="FunFam" id="3.20.20.140:FF:000005">
    <property type="entry name" value="TatD family hydrolase"/>
    <property type="match status" value="1"/>
</dbReference>
<dbReference type="InterPro" id="IPR033665">
    <property type="entry name" value="Deacylase_DTD3"/>
</dbReference>
<comment type="catalytic activity">
    <reaction evidence="3">
        <text>a D-aminoacyl-tRNA + H2O = a tRNA + a D-alpha-amino acid + H(+)</text>
        <dbReference type="Rhea" id="RHEA:13953"/>
        <dbReference type="Rhea" id="RHEA-COMP:10123"/>
        <dbReference type="Rhea" id="RHEA-COMP:10124"/>
        <dbReference type="ChEBI" id="CHEBI:15377"/>
        <dbReference type="ChEBI" id="CHEBI:15378"/>
        <dbReference type="ChEBI" id="CHEBI:59871"/>
        <dbReference type="ChEBI" id="CHEBI:78442"/>
        <dbReference type="ChEBI" id="CHEBI:79333"/>
        <dbReference type="EC" id="3.1.1.96"/>
    </reaction>
</comment>
<dbReference type="GO" id="GO:0019478">
    <property type="term" value="P:D-amino acid catabolic process"/>
    <property type="evidence" value="ECO:0007669"/>
    <property type="project" value="UniProtKB-UniRule"/>
</dbReference>
<proteinExistence type="inferred from homology"/>
<feature type="binding site" evidence="3 4">
    <location>
        <position position="207"/>
    </location>
    <ligand>
        <name>a divalent metal cation</name>
        <dbReference type="ChEBI" id="CHEBI:60240"/>
        <label>1</label>
    </ligand>
</feature>
<feature type="binding site" evidence="3 4">
    <location>
        <position position="157"/>
    </location>
    <ligand>
        <name>a divalent metal cation</name>
        <dbReference type="ChEBI" id="CHEBI:60240"/>
        <label>2</label>
    </ligand>
</feature>
<dbReference type="InterPro" id="IPR015991">
    <property type="entry name" value="TatD/YcfH-like"/>
</dbReference>
<dbReference type="Gene3D" id="3.20.20.140">
    <property type="entry name" value="Metal-dependent hydrolases"/>
    <property type="match status" value="1"/>
</dbReference>
<feature type="binding site" evidence="3 4">
    <location>
        <position position="130"/>
    </location>
    <ligand>
        <name>a divalent metal cation</name>
        <dbReference type="ChEBI" id="CHEBI:60240"/>
        <label>2</label>
    </ligand>
</feature>
<dbReference type="PANTHER" id="PTHR46124:SF2">
    <property type="entry name" value="D-AMINOACYL-TRNA DEACYLASE"/>
    <property type="match status" value="1"/>
</dbReference>
<evidence type="ECO:0000256" key="2">
    <source>
        <dbReference type="ARBA" id="ARBA00022801"/>
    </source>
</evidence>
<evidence type="ECO:0000313" key="5">
    <source>
        <dbReference type="EMBL" id="AFZ46603.1"/>
    </source>
</evidence>
<dbReference type="InterPro" id="IPR018228">
    <property type="entry name" value="DNase_TatD-rel_CS"/>
</dbReference>
<dbReference type="GO" id="GO:0046872">
    <property type="term" value="F:metal ion binding"/>
    <property type="evidence" value="ECO:0007669"/>
    <property type="project" value="UniProtKB-KW"/>
</dbReference>
<feature type="binding site" evidence="3">
    <location>
        <position position="95"/>
    </location>
    <ligand>
        <name>a divalent metal cation</name>
        <dbReference type="ChEBI" id="CHEBI:60240"/>
        <label>2</label>
    </ligand>
</feature>
<dbReference type="PATRIC" id="fig|292563.3.peg.657"/>
<name>K9YKH4_CYASC</name>
<dbReference type="KEGG" id="csn:Cyast_0627"/>
<comment type="similarity">
    <text evidence="3">Belongs to the metallo-dependent hydrolases superfamily. TatD-type hydrolase family. DTD3 subfamily.</text>
</comment>
<dbReference type="PROSITE" id="PS01137">
    <property type="entry name" value="TATD_1"/>
    <property type="match status" value="1"/>
</dbReference>
<dbReference type="CDD" id="cd01310">
    <property type="entry name" value="TatD_DNAse"/>
    <property type="match status" value="1"/>
</dbReference>
<keyword evidence="1 3" id="KW-0479">Metal-binding</keyword>
<reference evidence="6" key="1">
    <citation type="journal article" date="2013" name="Proc. Natl. Acad. Sci. U.S.A.">
        <title>Improving the coverage of the cyanobacterial phylum using diversity-driven genome sequencing.</title>
        <authorList>
            <person name="Shih P.M."/>
            <person name="Wu D."/>
            <person name="Latifi A."/>
            <person name="Axen S.D."/>
            <person name="Fewer D.P."/>
            <person name="Talla E."/>
            <person name="Calteau A."/>
            <person name="Cai F."/>
            <person name="Tandeau de Marsac N."/>
            <person name="Rippka R."/>
            <person name="Herdman M."/>
            <person name="Sivonen K."/>
            <person name="Coursin T."/>
            <person name="Laurent T."/>
            <person name="Goodwin L."/>
            <person name="Nolan M."/>
            <person name="Davenport K.W."/>
            <person name="Han C.S."/>
            <person name="Rubin E.M."/>
            <person name="Eisen J.A."/>
            <person name="Woyke T."/>
            <person name="Gugger M."/>
            <person name="Kerfeld C.A."/>
        </authorList>
    </citation>
    <scope>NUCLEOTIDE SEQUENCE [LARGE SCALE GENOMIC DNA]</scope>
    <source>
        <strain evidence="6">ATCC 29140 / PCC 7202</strain>
    </source>
</reference>
<dbReference type="HOGENOM" id="CLU_031506_4_0_3"/>
<evidence type="ECO:0000313" key="6">
    <source>
        <dbReference type="Proteomes" id="UP000010483"/>
    </source>
</evidence>
<comment type="function">
    <text evidence="3">Catalyzes the hydrolysis of D-tyrosyl-tRNA(Tyr).</text>
</comment>
<dbReference type="EMBL" id="CP003940">
    <property type="protein sequence ID" value="AFZ46603.1"/>
    <property type="molecule type" value="Genomic_DNA"/>
</dbReference>
<dbReference type="InterPro" id="IPR032466">
    <property type="entry name" value="Metal_Hydrolase"/>
</dbReference>
<evidence type="ECO:0000256" key="3">
    <source>
        <dbReference type="HAMAP-Rule" id="MF_02048"/>
    </source>
</evidence>
<feature type="binding site" evidence="3 4">
    <location>
        <position position="7"/>
    </location>
    <ligand>
        <name>a divalent metal cation</name>
        <dbReference type="ChEBI" id="CHEBI:60240"/>
        <label>1</label>
    </ligand>
</feature>
<dbReference type="GO" id="GO:0004536">
    <property type="term" value="F:DNA nuclease activity"/>
    <property type="evidence" value="ECO:0007669"/>
    <property type="project" value="InterPro"/>
</dbReference>
<dbReference type="SUPFAM" id="SSF51556">
    <property type="entry name" value="Metallo-dependent hydrolases"/>
    <property type="match status" value="1"/>
</dbReference>
<accession>K9YKH4</accession>
<dbReference type="PROSITE" id="PS01091">
    <property type="entry name" value="TATD_3"/>
    <property type="match status" value="1"/>
</dbReference>
<dbReference type="EC" id="3.1.1.96" evidence="3"/>
<keyword evidence="6" id="KW-1185">Reference proteome</keyword>
<dbReference type="PIRSF" id="PIRSF005902">
    <property type="entry name" value="DNase_TatD"/>
    <property type="match status" value="1"/>
</dbReference>
<dbReference type="GO" id="GO:0005829">
    <property type="term" value="C:cytosol"/>
    <property type="evidence" value="ECO:0007669"/>
    <property type="project" value="TreeGrafter"/>
</dbReference>